<name>A0ABU8YIA0_9CYAN</name>
<dbReference type="Gene3D" id="3.30.700.10">
    <property type="entry name" value="Glycoprotein, Type 4 Pilin"/>
    <property type="match status" value="1"/>
</dbReference>
<proteinExistence type="predicted"/>
<dbReference type="SUPFAM" id="SSF54523">
    <property type="entry name" value="Pili subunits"/>
    <property type="match status" value="1"/>
</dbReference>
<keyword evidence="4" id="KW-1185">Reference proteome</keyword>
<keyword evidence="2" id="KW-1133">Transmembrane helix</keyword>
<dbReference type="RefSeq" id="WP_340519916.1">
    <property type="nucleotide sequence ID" value="NZ_JBBLXS010000031.1"/>
</dbReference>
<evidence type="ECO:0000313" key="3">
    <source>
        <dbReference type="EMBL" id="MEK0184051.1"/>
    </source>
</evidence>
<keyword evidence="2" id="KW-0472">Membrane</keyword>
<evidence type="ECO:0000313" key="4">
    <source>
        <dbReference type="Proteomes" id="UP001384579"/>
    </source>
</evidence>
<dbReference type="InterPro" id="IPR045584">
    <property type="entry name" value="Pilin-like"/>
</dbReference>
<reference evidence="3 4" key="1">
    <citation type="journal article" date="2020" name="Harmful Algae">
        <title>Molecular and morphological characterization of a novel dihydroanatoxin-a producing Microcoleus species (cyanobacteria) from the Russian River, California, USA.</title>
        <authorList>
            <person name="Conklin K.Y."/>
            <person name="Stancheva R."/>
            <person name="Otten T.G."/>
            <person name="Fadness R."/>
            <person name="Boyer G.L."/>
            <person name="Read B."/>
            <person name="Zhang X."/>
            <person name="Sheath R.G."/>
        </authorList>
    </citation>
    <scope>NUCLEOTIDE SEQUENCE [LARGE SCALE GENOMIC DNA]</scope>
    <source>
        <strain evidence="3 4">PTRS2</strain>
    </source>
</reference>
<feature type="region of interest" description="Disordered" evidence="1">
    <location>
        <begin position="266"/>
        <end position="311"/>
    </location>
</feature>
<feature type="transmembrane region" description="Helical" evidence="2">
    <location>
        <begin position="15"/>
        <end position="37"/>
    </location>
</feature>
<organism evidence="3 4">
    <name type="scientific">Microcoleus anatoxicus PTRS2</name>
    <dbReference type="NCBI Taxonomy" id="2705321"/>
    <lineage>
        <taxon>Bacteria</taxon>
        <taxon>Bacillati</taxon>
        <taxon>Cyanobacteriota</taxon>
        <taxon>Cyanophyceae</taxon>
        <taxon>Oscillatoriophycideae</taxon>
        <taxon>Oscillatoriales</taxon>
        <taxon>Microcoleaceae</taxon>
        <taxon>Microcoleus</taxon>
        <taxon>Microcoleus anatoxicus</taxon>
    </lineage>
</organism>
<accession>A0ABU8YIA0</accession>
<dbReference type="Pfam" id="PF16734">
    <property type="entry name" value="Pilin_GH"/>
    <property type="match status" value="1"/>
</dbReference>
<comment type="caution">
    <text evidence="3">The sequence shown here is derived from an EMBL/GenBank/DDBJ whole genome shotgun (WGS) entry which is preliminary data.</text>
</comment>
<dbReference type="InterPro" id="IPR031975">
    <property type="entry name" value="Pilin_GH"/>
</dbReference>
<evidence type="ECO:0000256" key="1">
    <source>
        <dbReference type="SAM" id="MobiDB-lite"/>
    </source>
</evidence>
<dbReference type="EMBL" id="JBBLXS010000031">
    <property type="protein sequence ID" value="MEK0184051.1"/>
    <property type="molecule type" value="Genomic_DNA"/>
</dbReference>
<feature type="region of interest" description="Disordered" evidence="1">
    <location>
        <begin position="41"/>
        <end position="61"/>
    </location>
</feature>
<sequence>MTNPKNNSNLAPWKWALIGASSTLVLGLAGFGLYNLLNPKTSSTSTSTPTSTSTSVANATPENSVAKQLIGQWQGQISGQSVTLIFTQEGKLFILETPTSATELKYQINVNPQQKDLDILVGGKITTRTIFDFTADGKLRLESDNLGESRPTSFSSNASIFQKISEQTTLPANVQVVNLQNQQNKARQSEAKQYVSSMNKAQQAFYAEYATFSSTIQKLGIGIKSETENYSYSIVLSNDKRFAQSMALAKIDGLKNYTGIVSLIKSPNDESTSTQSRLCESTQPSKELPGTPTATNSPDLQCPSGYSDVLR</sequence>
<protein>
    <submittedName>
        <fullName evidence="3">Type IV pilin-like G/H family protein</fullName>
    </submittedName>
</protein>
<evidence type="ECO:0000256" key="2">
    <source>
        <dbReference type="SAM" id="Phobius"/>
    </source>
</evidence>
<dbReference type="Proteomes" id="UP001384579">
    <property type="component" value="Unassembled WGS sequence"/>
</dbReference>
<feature type="compositionally biased region" description="Low complexity" evidence="1">
    <location>
        <begin position="41"/>
        <end position="55"/>
    </location>
</feature>
<gene>
    <name evidence="3" type="ORF">WMG39_04220</name>
</gene>
<keyword evidence="2" id="KW-0812">Transmembrane</keyword>
<feature type="compositionally biased region" description="Polar residues" evidence="1">
    <location>
        <begin position="269"/>
        <end position="285"/>
    </location>
</feature>